<feature type="region of interest" description="Disordered" evidence="1">
    <location>
        <begin position="155"/>
        <end position="193"/>
    </location>
</feature>
<feature type="compositionally biased region" description="Pro residues" evidence="1">
    <location>
        <begin position="651"/>
        <end position="662"/>
    </location>
</feature>
<name>A0A3N4HFI0_ASCIM</name>
<feature type="compositionally biased region" description="Polar residues" evidence="1">
    <location>
        <begin position="611"/>
        <end position="647"/>
    </location>
</feature>
<dbReference type="Proteomes" id="UP000275078">
    <property type="component" value="Unassembled WGS sequence"/>
</dbReference>
<accession>A0A3N4HFI0</accession>
<sequence>MLDFSTETEPWPTPQPPSEREHRQIRQAPPSTSPPGQPRDPTQATQQLQYSSTAVRQDNTAPMQSNRPDVPDGFPPNAPHIGMAGQYHQSAIANQHQQFHHAQFGNPQYFQPMSFPQHFVPQHPAPTQYAVPGSTVALQDMMSAIKSDIMGAIKDAFADPGAPPPRPGEDADQGDGARPGSNVRVPRGKKAKKRAEKLAALQSRIEDVETKRQLLSSEIREQIEKTVADCAVALGQIKGADQAAIFEEAGFHRWYMDELEGPGMRKGTLNAFHVYRTQRWREPAMQIPKIKDKKLRAQALCQKQAEIKAGYDKIVNSDPIKLAALEAEAKVLTRKRIEQYRPKPFDGEDVNEPLWNASNVRYIRGDNISRFKSDILKWCKLLEKQGCELVVMFSDNRDSNRAKTLGTDIGMAFAERYLTPLQCDAYGLDGFSRNCTLETYRTLIADAVNFDAVELLKTSVHALRASILRPLVIGEQAENKMFDLTHPSYQRDRGCAGTLTDELQEKVLEIAAQQTKRAMDSGGLHTLVEKYNCPTIAYAASKSKGQNVNPKNTSNAKSLGSNSRPAPHQQDGEPPNGNAIPSTDLTTQPQQPPPHQSQPSQPTHPDDQVGLPNTSSALSNIPGSALFHSSPSQGSAGHSAQNSSNGGAFSPPTPPPTSPAPALPNSTAVPNTPTPHSRKRRRLASAEHGGPGSSPPPMPTLFLTPTHRNHARLIASDTTISEDSRAKAKRLYGLLLGFYTAVVPTWTKSTFPKPYDVEEVLASINKTWRYPSTATPEEFLRHHMKWGKALTEKIEIALRNSDISIGPLTSGGP</sequence>
<dbReference type="AlphaFoldDB" id="A0A3N4HFI0"/>
<keyword evidence="3" id="KW-1185">Reference proteome</keyword>
<gene>
    <name evidence="2" type="ORF">BJ508DRAFT_336307</name>
</gene>
<proteinExistence type="predicted"/>
<feature type="compositionally biased region" description="Polar residues" evidence="1">
    <location>
        <begin position="543"/>
        <end position="564"/>
    </location>
</feature>
<protein>
    <submittedName>
        <fullName evidence="2">Uncharacterized protein</fullName>
    </submittedName>
</protein>
<reference evidence="2 3" key="1">
    <citation type="journal article" date="2018" name="Nat. Ecol. Evol.">
        <title>Pezizomycetes genomes reveal the molecular basis of ectomycorrhizal truffle lifestyle.</title>
        <authorList>
            <person name="Murat C."/>
            <person name="Payen T."/>
            <person name="Noel B."/>
            <person name="Kuo A."/>
            <person name="Morin E."/>
            <person name="Chen J."/>
            <person name="Kohler A."/>
            <person name="Krizsan K."/>
            <person name="Balestrini R."/>
            <person name="Da Silva C."/>
            <person name="Montanini B."/>
            <person name="Hainaut M."/>
            <person name="Levati E."/>
            <person name="Barry K.W."/>
            <person name="Belfiori B."/>
            <person name="Cichocki N."/>
            <person name="Clum A."/>
            <person name="Dockter R.B."/>
            <person name="Fauchery L."/>
            <person name="Guy J."/>
            <person name="Iotti M."/>
            <person name="Le Tacon F."/>
            <person name="Lindquist E.A."/>
            <person name="Lipzen A."/>
            <person name="Malagnac F."/>
            <person name="Mello A."/>
            <person name="Molinier V."/>
            <person name="Miyauchi S."/>
            <person name="Poulain J."/>
            <person name="Riccioni C."/>
            <person name="Rubini A."/>
            <person name="Sitrit Y."/>
            <person name="Splivallo R."/>
            <person name="Traeger S."/>
            <person name="Wang M."/>
            <person name="Zifcakova L."/>
            <person name="Wipf D."/>
            <person name="Zambonelli A."/>
            <person name="Paolocci F."/>
            <person name="Nowrousian M."/>
            <person name="Ottonello S."/>
            <person name="Baldrian P."/>
            <person name="Spatafora J.W."/>
            <person name="Henrissat B."/>
            <person name="Nagy L.G."/>
            <person name="Aury J.M."/>
            <person name="Wincker P."/>
            <person name="Grigoriev I.V."/>
            <person name="Bonfante P."/>
            <person name="Martin F.M."/>
        </authorList>
    </citation>
    <scope>NUCLEOTIDE SEQUENCE [LARGE SCALE GENOMIC DNA]</scope>
    <source>
        <strain evidence="2 3">RN42</strain>
    </source>
</reference>
<evidence type="ECO:0000313" key="3">
    <source>
        <dbReference type="Proteomes" id="UP000275078"/>
    </source>
</evidence>
<dbReference type="EMBL" id="ML119961">
    <property type="protein sequence ID" value="RPA71181.1"/>
    <property type="molecule type" value="Genomic_DNA"/>
</dbReference>
<evidence type="ECO:0000256" key="1">
    <source>
        <dbReference type="SAM" id="MobiDB-lite"/>
    </source>
</evidence>
<feature type="region of interest" description="Disordered" evidence="1">
    <location>
        <begin position="1"/>
        <end position="83"/>
    </location>
</feature>
<feature type="compositionally biased region" description="Polar residues" evidence="1">
    <location>
        <begin position="40"/>
        <end position="67"/>
    </location>
</feature>
<feature type="region of interest" description="Disordered" evidence="1">
    <location>
        <begin position="543"/>
        <end position="701"/>
    </location>
</feature>
<evidence type="ECO:0000313" key="2">
    <source>
        <dbReference type="EMBL" id="RPA71181.1"/>
    </source>
</evidence>
<organism evidence="2 3">
    <name type="scientific">Ascobolus immersus RN42</name>
    <dbReference type="NCBI Taxonomy" id="1160509"/>
    <lineage>
        <taxon>Eukaryota</taxon>
        <taxon>Fungi</taxon>
        <taxon>Dikarya</taxon>
        <taxon>Ascomycota</taxon>
        <taxon>Pezizomycotina</taxon>
        <taxon>Pezizomycetes</taxon>
        <taxon>Pezizales</taxon>
        <taxon>Ascobolaceae</taxon>
        <taxon>Ascobolus</taxon>
    </lineage>
</organism>